<comment type="function">
    <text evidence="2">May mediate accelerated ATP-independent bidirectional transbilayer migration of phospholipids upon binding calcium ions that results in a loss of phospholipid asymmetry in the plasma membrane.</text>
</comment>
<accession>A0ABN9FRB9</accession>
<evidence type="ECO:0000313" key="4">
    <source>
        <dbReference type="Proteomes" id="UP001162483"/>
    </source>
</evidence>
<dbReference type="InterPro" id="IPR005552">
    <property type="entry name" value="Scramblase"/>
</dbReference>
<evidence type="ECO:0000256" key="2">
    <source>
        <dbReference type="RuleBase" id="RU363116"/>
    </source>
</evidence>
<name>A0ABN9FRB9_9NEOB</name>
<comment type="cofactor">
    <cofactor evidence="2">
        <name>Ca(2+)</name>
        <dbReference type="ChEBI" id="CHEBI:29108"/>
    </cofactor>
</comment>
<dbReference type="EMBL" id="CATNWA010017310">
    <property type="protein sequence ID" value="CAI9599499.1"/>
    <property type="molecule type" value="Genomic_DNA"/>
</dbReference>
<sequence>MAEPPAVPPELECLLQVSELRVKPTIESLRGFQRCCTYDLLGPAGNLMFQGIEQRELGGPRLELKVKNTQENNVLNLHVLSRIKSWDTKLQVSSSSGQLLGCIEKEWKSFSSRFDILDPSGDICLKVKGPGWGNPCLMPIIRCSPLTKKRTLAASCVNIEASKRTATPSVSRRTSMSPRRPC</sequence>
<keyword evidence="2" id="KW-0564">Palmitate</keyword>
<evidence type="ECO:0000313" key="3">
    <source>
        <dbReference type="EMBL" id="CAI9599499.1"/>
    </source>
</evidence>
<evidence type="ECO:0000256" key="1">
    <source>
        <dbReference type="ARBA" id="ARBA00005350"/>
    </source>
</evidence>
<proteinExistence type="inferred from homology"/>
<dbReference type="Proteomes" id="UP001162483">
    <property type="component" value="Unassembled WGS sequence"/>
</dbReference>
<protein>
    <recommendedName>
        <fullName evidence="2">Phospholipid scramblase</fullName>
    </recommendedName>
</protein>
<organism evidence="3 4">
    <name type="scientific">Staurois parvus</name>
    <dbReference type="NCBI Taxonomy" id="386267"/>
    <lineage>
        <taxon>Eukaryota</taxon>
        <taxon>Metazoa</taxon>
        <taxon>Chordata</taxon>
        <taxon>Craniata</taxon>
        <taxon>Vertebrata</taxon>
        <taxon>Euteleostomi</taxon>
        <taxon>Amphibia</taxon>
        <taxon>Batrachia</taxon>
        <taxon>Anura</taxon>
        <taxon>Neobatrachia</taxon>
        <taxon>Ranoidea</taxon>
        <taxon>Ranidae</taxon>
        <taxon>Staurois</taxon>
    </lineage>
</organism>
<reference evidence="3" key="1">
    <citation type="submission" date="2023-05" db="EMBL/GenBank/DDBJ databases">
        <authorList>
            <person name="Stuckert A."/>
        </authorList>
    </citation>
    <scope>NUCLEOTIDE SEQUENCE</scope>
</reference>
<gene>
    <name evidence="3" type="ORF">SPARVUS_LOCUS12608189</name>
</gene>
<keyword evidence="2" id="KW-0106">Calcium</keyword>
<keyword evidence="2" id="KW-0449">Lipoprotein</keyword>
<comment type="similarity">
    <text evidence="1 2">Belongs to the phospholipid scramblase family.</text>
</comment>
<dbReference type="Pfam" id="PF03803">
    <property type="entry name" value="Scramblase"/>
    <property type="match status" value="1"/>
</dbReference>
<comment type="caution">
    <text evidence="3">The sequence shown here is derived from an EMBL/GenBank/DDBJ whole genome shotgun (WGS) entry which is preliminary data.</text>
</comment>
<keyword evidence="4" id="KW-1185">Reference proteome</keyword>